<dbReference type="Proteomes" id="UP000018291">
    <property type="component" value="Unassembled WGS sequence"/>
</dbReference>
<evidence type="ECO:0000313" key="2">
    <source>
        <dbReference type="EMBL" id="CCM64368.1"/>
    </source>
</evidence>
<evidence type="ECO:0000313" key="3">
    <source>
        <dbReference type="Proteomes" id="UP000018291"/>
    </source>
</evidence>
<comment type="caution">
    <text evidence="2">The sequence shown here is derived from an EMBL/GenBank/DDBJ whole genome shotgun (WGS) entry which is preliminary data.</text>
</comment>
<dbReference type="eggNOG" id="ENOG50338ZP">
    <property type="taxonomic scope" value="Bacteria"/>
</dbReference>
<organism evidence="2 3">
    <name type="scientific">Candidatus Neomicrothrix parvicella RN1</name>
    <dbReference type="NCBI Taxonomy" id="1229780"/>
    <lineage>
        <taxon>Bacteria</taxon>
        <taxon>Bacillati</taxon>
        <taxon>Actinomycetota</taxon>
        <taxon>Acidimicrobiia</taxon>
        <taxon>Acidimicrobiales</taxon>
        <taxon>Microthrixaceae</taxon>
        <taxon>Candidatus Neomicrothrix</taxon>
    </lineage>
</organism>
<keyword evidence="3" id="KW-1185">Reference proteome</keyword>
<accession>R4Z0Y0</accession>
<sequence>MTAVTTTKDRIYQPSDLAGNHRKTFIAEALDSQARLRSTDGESLIMMREARLEHVAAVRDHAVAYLTLDMALRRPRKQRRPGDYGPWAFLDAFEDEDIEEFQQEVNDAIVLAASGRDHSPVERLLHEWRMSAETLSDPVAREILDGRSSDEDWVEVEDAAEPHETPQNEG</sequence>
<name>R4Z0Y0_9ACTN</name>
<proteinExistence type="predicted"/>
<dbReference type="EMBL" id="CANL01000033">
    <property type="protein sequence ID" value="CCM64368.1"/>
    <property type="molecule type" value="Genomic_DNA"/>
</dbReference>
<feature type="region of interest" description="Disordered" evidence="1">
    <location>
        <begin position="146"/>
        <end position="170"/>
    </location>
</feature>
<dbReference type="HOGENOM" id="CLU_1676310_0_0_11"/>
<dbReference type="AlphaFoldDB" id="R4Z0Y0"/>
<evidence type="ECO:0000256" key="1">
    <source>
        <dbReference type="SAM" id="MobiDB-lite"/>
    </source>
</evidence>
<reference evidence="2 3" key="1">
    <citation type="journal article" date="2013" name="ISME J.">
        <title>Metabolic model for the filamentous 'Candidatus Microthrix parvicella' based on genomic and metagenomic analyses.</title>
        <authorList>
            <person name="Jon McIlroy S."/>
            <person name="Kristiansen R."/>
            <person name="Albertsen M."/>
            <person name="Michael Karst S."/>
            <person name="Rossetti S."/>
            <person name="Lund Nielsen J."/>
            <person name="Tandoi V."/>
            <person name="James Seviour R."/>
            <person name="Nielsen P.H."/>
        </authorList>
    </citation>
    <scope>NUCLEOTIDE SEQUENCE [LARGE SCALE GENOMIC DNA]</scope>
    <source>
        <strain evidence="2 3">RN1</strain>
    </source>
</reference>
<protein>
    <submittedName>
        <fullName evidence="2">Uncharacterized protein</fullName>
    </submittedName>
</protein>
<gene>
    <name evidence="2" type="ORF">BN381_390005</name>
</gene>
<feature type="compositionally biased region" description="Basic and acidic residues" evidence="1">
    <location>
        <begin position="160"/>
        <end position="170"/>
    </location>
</feature>